<evidence type="ECO:0000256" key="2">
    <source>
        <dbReference type="ARBA" id="ARBA00007069"/>
    </source>
</evidence>
<feature type="domain" description="ABC transmembrane type-1" evidence="9">
    <location>
        <begin position="30"/>
        <end position="224"/>
    </location>
</feature>
<dbReference type="PANTHER" id="PTHR30450">
    <property type="entry name" value="ABC TRANSPORTER PERMEASE"/>
    <property type="match status" value="1"/>
</dbReference>
<reference evidence="10 11" key="1">
    <citation type="submission" date="2019-03" db="EMBL/GenBank/DDBJ databases">
        <title>Genomic analyses of the natural microbiome of Caenorhabditis elegans.</title>
        <authorList>
            <person name="Samuel B."/>
        </authorList>
    </citation>
    <scope>NUCLEOTIDE SEQUENCE [LARGE SCALE GENOMIC DNA]</scope>
    <source>
        <strain evidence="10 11">JUb89</strain>
    </source>
</reference>
<dbReference type="EMBL" id="SLVJ01000010">
    <property type="protein sequence ID" value="TCM67028.1"/>
    <property type="molecule type" value="Genomic_DNA"/>
</dbReference>
<feature type="transmembrane region" description="Helical" evidence="8">
    <location>
        <begin position="36"/>
        <end position="57"/>
    </location>
</feature>
<name>A0A4V2R139_ACICA</name>
<evidence type="ECO:0000256" key="6">
    <source>
        <dbReference type="ARBA" id="ARBA00022989"/>
    </source>
</evidence>
<evidence type="ECO:0000313" key="10">
    <source>
        <dbReference type="EMBL" id="TCM67028.1"/>
    </source>
</evidence>
<comment type="subcellular location">
    <subcellularLocation>
        <location evidence="1 8">Cell membrane</location>
        <topology evidence="1 8">Multi-pass membrane protein</topology>
    </subcellularLocation>
</comment>
<keyword evidence="7 8" id="KW-0472">Membrane</keyword>
<dbReference type="SUPFAM" id="SSF161098">
    <property type="entry name" value="MetI-like"/>
    <property type="match status" value="1"/>
</dbReference>
<dbReference type="InterPro" id="IPR000515">
    <property type="entry name" value="MetI-like"/>
</dbReference>
<feature type="transmembrane region" description="Helical" evidence="8">
    <location>
        <begin position="205"/>
        <end position="227"/>
    </location>
</feature>
<evidence type="ECO:0000313" key="11">
    <source>
        <dbReference type="Proteomes" id="UP000294963"/>
    </source>
</evidence>
<comment type="caution">
    <text evidence="10">The sequence shown here is derived from an EMBL/GenBank/DDBJ whole genome shotgun (WGS) entry which is preliminary data.</text>
</comment>
<evidence type="ECO:0000256" key="8">
    <source>
        <dbReference type="RuleBase" id="RU363032"/>
    </source>
</evidence>
<dbReference type="InterPro" id="IPR035906">
    <property type="entry name" value="MetI-like_sf"/>
</dbReference>
<keyword evidence="11" id="KW-1185">Reference proteome</keyword>
<organism evidence="10 11">
    <name type="scientific">Acinetobacter calcoaceticus</name>
    <dbReference type="NCBI Taxonomy" id="471"/>
    <lineage>
        <taxon>Bacteria</taxon>
        <taxon>Pseudomonadati</taxon>
        <taxon>Pseudomonadota</taxon>
        <taxon>Gammaproteobacteria</taxon>
        <taxon>Moraxellales</taxon>
        <taxon>Moraxellaceae</taxon>
        <taxon>Acinetobacter</taxon>
        <taxon>Acinetobacter calcoaceticus/baumannii complex</taxon>
    </lineage>
</organism>
<keyword evidence="3 8" id="KW-0813">Transport</keyword>
<dbReference type="Gene3D" id="1.10.3720.10">
    <property type="entry name" value="MetI-like"/>
    <property type="match status" value="1"/>
</dbReference>
<dbReference type="Proteomes" id="UP000294963">
    <property type="component" value="Unassembled WGS sequence"/>
</dbReference>
<dbReference type="PANTHER" id="PTHR30450:SF14">
    <property type="entry name" value="TRANSPORTER, PERMEASE PROTEIN, PUTATIVE-RELATED"/>
    <property type="match status" value="1"/>
</dbReference>
<keyword evidence="4" id="KW-1003">Cell membrane</keyword>
<accession>A0A4V2R139</accession>
<dbReference type="Pfam" id="PF00528">
    <property type="entry name" value="BPD_transp_1"/>
    <property type="match status" value="1"/>
</dbReference>
<comment type="similarity">
    <text evidence="2">Belongs to the binding-protein-dependent transport system permease family. CysTW subfamily.</text>
</comment>
<proteinExistence type="inferred from homology"/>
<evidence type="ECO:0000259" key="9">
    <source>
        <dbReference type="PROSITE" id="PS50928"/>
    </source>
</evidence>
<keyword evidence="6 8" id="KW-1133">Transmembrane helix</keyword>
<evidence type="ECO:0000256" key="3">
    <source>
        <dbReference type="ARBA" id="ARBA00022448"/>
    </source>
</evidence>
<evidence type="ECO:0000256" key="7">
    <source>
        <dbReference type="ARBA" id="ARBA00023136"/>
    </source>
</evidence>
<dbReference type="PROSITE" id="PS50928">
    <property type="entry name" value="ABC_TM1"/>
    <property type="match status" value="1"/>
</dbReference>
<dbReference type="GO" id="GO:0005886">
    <property type="term" value="C:plasma membrane"/>
    <property type="evidence" value="ECO:0007669"/>
    <property type="project" value="UniProtKB-SubCell"/>
</dbReference>
<dbReference type="OrthoDB" id="9793490at2"/>
<gene>
    <name evidence="10" type="ORF">EC844_11069</name>
</gene>
<dbReference type="FunFam" id="1.10.3720.10:FF:000002">
    <property type="entry name" value="D-methionine ABC transporter permease MetI"/>
    <property type="match status" value="1"/>
</dbReference>
<evidence type="ECO:0000256" key="5">
    <source>
        <dbReference type="ARBA" id="ARBA00022692"/>
    </source>
</evidence>
<dbReference type="InterPro" id="IPR051322">
    <property type="entry name" value="AA_ABC_Transporter_Permease"/>
</dbReference>
<keyword evidence="5 8" id="KW-0812">Transmembrane</keyword>
<dbReference type="GO" id="GO:0048473">
    <property type="term" value="P:D-methionine transmembrane transport"/>
    <property type="evidence" value="ECO:0007669"/>
    <property type="project" value="TreeGrafter"/>
</dbReference>
<protein>
    <submittedName>
        <fullName evidence="10">D-methionine transport system permease protein</fullName>
    </submittedName>
</protein>
<dbReference type="CDD" id="cd06261">
    <property type="entry name" value="TM_PBP2"/>
    <property type="match status" value="1"/>
</dbReference>
<sequence>MRQFIVDLLTQLTAPFWKSSVSIDTFVTAMQDTLQMVFYAMIFGTIWGFIQAITLLVTRNDGILPNRALYHGLNPIVNALRSLPFIILAIAVIPLTKIIVGSYIGTWAAIVPLTMYIGPYIGRLIESSLLEVNAGIIESAQAMGASPLQIIFKFIIPEARSSLILNLTTACISLIGATAMAGAVGAGGVGDLAISYGYGRFDNSVMILTVIVLLIMVQLVQSVGEWLSRLR</sequence>
<evidence type="ECO:0000256" key="1">
    <source>
        <dbReference type="ARBA" id="ARBA00004651"/>
    </source>
</evidence>
<dbReference type="AlphaFoldDB" id="A0A4V2R139"/>
<feature type="transmembrane region" description="Helical" evidence="8">
    <location>
        <begin position="163"/>
        <end position="185"/>
    </location>
</feature>
<evidence type="ECO:0000256" key="4">
    <source>
        <dbReference type="ARBA" id="ARBA00022475"/>
    </source>
</evidence>